<evidence type="ECO:0000313" key="2">
    <source>
        <dbReference type="Proteomes" id="UP000316968"/>
    </source>
</evidence>
<dbReference type="Proteomes" id="UP000316968">
    <property type="component" value="Chromosome"/>
</dbReference>
<dbReference type="OrthoDB" id="190426at2"/>
<organism evidence="1 2">
    <name type="scientific">Saccharibacillus brassicae</name>
    <dbReference type="NCBI Taxonomy" id="2583377"/>
    <lineage>
        <taxon>Bacteria</taxon>
        <taxon>Bacillati</taxon>
        <taxon>Bacillota</taxon>
        <taxon>Bacilli</taxon>
        <taxon>Bacillales</taxon>
        <taxon>Paenibacillaceae</taxon>
        <taxon>Saccharibacillus</taxon>
    </lineage>
</organism>
<gene>
    <name evidence="1" type="ORF">FFV09_15660</name>
</gene>
<protein>
    <submittedName>
        <fullName evidence="1">DUF3891 family protein</fullName>
    </submittedName>
</protein>
<proteinExistence type="predicted"/>
<sequence>MGDLTMVIRETEEAFVLVQQHNHAGFSGEAAARFADRFYMMERVEESPGMPEVTKDAIVLGVTEHDRGWIRPDDTPIWDDHLHAPCSFNEYPMLPKIVFYRMGVDELEEKHPYAALLSSMYYSVFEDIQTSEREDCLAFVHHEEERQQRLSAKYSGVQQETLLLHRQILQTCDGISLYVCLNAPGIAKEDEHPWFKDGVPGSEPFGGGGLLQLNWQDESTVKSDPSPFDGPFSAKLREKHVPKARIREVGIAQAYEEAAWSEREIRFV</sequence>
<accession>A0A4Y6UWQ7</accession>
<reference evidence="1 2" key="1">
    <citation type="submission" date="2019-06" db="EMBL/GenBank/DDBJ databases">
        <title>Saccharibacillus brassicae sp. nov., an endophytic bacterium isolated from Chinese cabbage seeds (Brassica pekinensis).</title>
        <authorList>
            <person name="Jiang L."/>
            <person name="Lee J."/>
            <person name="Kim S.W."/>
        </authorList>
    </citation>
    <scope>NUCLEOTIDE SEQUENCE [LARGE SCALE GENOMIC DNA]</scope>
    <source>
        <strain evidence="2">KCTC 43072 / ATSA2</strain>
    </source>
</reference>
<dbReference type="AlphaFoldDB" id="A0A4Y6UWQ7"/>
<dbReference type="KEGG" id="saca:FFV09_15660"/>
<keyword evidence="2" id="KW-1185">Reference proteome</keyword>
<dbReference type="Pfam" id="PF13030">
    <property type="entry name" value="DUF3891"/>
    <property type="match status" value="1"/>
</dbReference>
<dbReference type="EMBL" id="CP041217">
    <property type="protein sequence ID" value="QDH22153.1"/>
    <property type="molecule type" value="Genomic_DNA"/>
</dbReference>
<name>A0A4Y6UWQ7_SACBS</name>
<evidence type="ECO:0000313" key="1">
    <source>
        <dbReference type="EMBL" id="QDH22153.1"/>
    </source>
</evidence>
<dbReference type="InterPro" id="IPR024992">
    <property type="entry name" value="DUF3891"/>
</dbReference>